<evidence type="ECO:0000313" key="3">
    <source>
        <dbReference type="Proteomes" id="UP001211544"/>
    </source>
</evidence>
<feature type="transmembrane region" description="Helical" evidence="1">
    <location>
        <begin position="52"/>
        <end position="82"/>
    </location>
</feature>
<keyword evidence="1" id="KW-1133">Transmembrane helix</keyword>
<keyword evidence="1" id="KW-0472">Membrane</keyword>
<protein>
    <submittedName>
        <fullName evidence="2">Uncharacterized protein</fullName>
    </submittedName>
</protein>
<keyword evidence="1" id="KW-0812">Transmembrane</keyword>
<name>A0AAJ5QNP5_9GAMM</name>
<evidence type="ECO:0000256" key="1">
    <source>
        <dbReference type="SAM" id="Phobius"/>
    </source>
</evidence>
<keyword evidence="2" id="KW-0614">Plasmid</keyword>
<dbReference type="AlphaFoldDB" id="A0AAJ5QNP5"/>
<evidence type="ECO:0000313" key="2">
    <source>
        <dbReference type="EMBL" id="WBG93386.1"/>
    </source>
</evidence>
<organism evidence="2 3">
    <name type="scientific">Pantoea piersonii</name>
    <dbReference type="NCBI Taxonomy" id="2364647"/>
    <lineage>
        <taxon>Bacteria</taxon>
        <taxon>Pseudomonadati</taxon>
        <taxon>Pseudomonadota</taxon>
        <taxon>Gammaproteobacteria</taxon>
        <taxon>Enterobacterales</taxon>
        <taxon>Erwiniaceae</taxon>
        <taxon>Pantoea</taxon>
    </lineage>
</organism>
<feature type="transmembrane region" description="Helical" evidence="1">
    <location>
        <begin position="132"/>
        <end position="157"/>
    </location>
</feature>
<reference evidence="2 3" key="1">
    <citation type="journal article" date="2022" name="J Glob Antimicrob Resist">
        <title>First complete genome of a multidrug resistant strain of the novel human pathogen Kalamiella piersonii (GABEKP28) identified in human saliva.</title>
        <authorList>
            <person name="McDonagh F."/>
            <person name="Singh N.K."/>
            <person name="Venkateswaran K."/>
            <person name="Lonappan A.M."/>
            <person name="Hallahan B."/>
            <person name="Tuohy A."/>
            <person name="Burke L."/>
            <person name="Kovarova A."/>
            <person name="Miliotis G."/>
        </authorList>
    </citation>
    <scope>NUCLEOTIDE SEQUENCE [LARGE SCALE GENOMIC DNA]</scope>
    <source>
        <strain evidence="2">GABEKP28</strain>
        <plasmid evidence="3">pGABEKP28_2</plasmid>
    </source>
</reference>
<proteinExistence type="predicted"/>
<dbReference type="KEGG" id="kpie:N5580_21785"/>
<gene>
    <name evidence="2" type="ORF">N5580_21785</name>
</gene>
<dbReference type="Proteomes" id="UP001211544">
    <property type="component" value="Plasmid pGABEKP28_2"/>
</dbReference>
<feature type="transmembrane region" description="Helical" evidence="1">
    <location>
        <begin position="213"/>
        <end position="231"/>
    </location>
</feature>
<accession>A0AAJ5QNP5</accession>
<feature type="transmembrane region" description="Helical" evidence="1">
    <location>
        <begin position="163"/>
        <end position="183"/>
    </location>
</feature>
<feature type="transmembrane region" description="Helical" evidence="1">
    <location>
        <begin position="21"/>
        <end position="40"/>
    </location>
</feature>
<geneLocation type="plasmid" evidence="2 3">
    <name>pGABEKP28_2</name>
</geneLocation>
<dbReference type="RefSeq" id="WP_126689463.1">
    <property type="nucleotide sequence ID" value="NZ_CP104760.1"/>
</dbReference>
<dbReference type="EMBL" id="CP104760">
    <property type="protein sequence ID" value="WBG93386.1"/>
    <property type="molecule type" value="Genomic_DNA"/>
</dbReference>
<keyword evidence="3" id="KW-1185">Reference proteome</keyword>
<sequence length="334" mass="37367">MDELKKKFEVAEKGISVLTKASLGLGSAIFLIYCMMNGGFPDGLSLSDSLRILYIFTVFSAGTLVFYFFLMCLGLSICHLVFRLTGYSLIEQILLRMSDTGYTSGQRMRALRKGPSEFYRTQKRERQFIHHVVFPPIATIFHSISVFTVILIITQVHHDQLLWYFRLVISAVGLAVWFVILDFNRQRRGQLKFVLPGEHAVERAEKDIRTGNMILSIAIPLVVTMLLGLFGDSAERTMKVLGFRHDSAIVYVKKEWSSVLTRHGVKGSEAELPPYASRYDNVTVALSSFGTSVTLQFHSDKAPHTQTLRVPASEVLIDPLHGSPDGSVTASSVD</sequence>